<protein>
    <submittedName>
        <fullName evidence="1">6942_t:CDS:1</fullName>
    </submittedName>
</protein>
<evidence type="ECO:0000313" key="1">
    <source>
        <dbReference type="EMBL" id="CAG8482941.1"/>
    </source>
</evidence>
<proteinExistence type="predicted"/>
<evidence type="ECO:0000313" key="2">
    <source>
        <dbReference type="Proteomes" id="UP000789702"/>
    </source>
</evidence>
<comment type="caution">
    <text evidence="1">The sequence shown here is derived from an EMBL/GenBank/DDBJ whole genome shotgun (WGS) entry which is preliminary data.</text>
</comment>
<accession>A0ACA9KMV1</accession>
<sequence>MPKCDCPKCQPLGGKLLSWRTWRRHQKNNYSHHTFSKQTLSNSASSANKKPIRPNTQSNYSDKWKNKTDYVDNENAMDYFDEIEMNDFDENEMDNFDIALSESSSHTEMAENVTQLQECSKDNFDRSEHDQSEDGNSNQSEDCNSDQNEHDIEQDIEEETDVEDETDEVYNTIISSSPLLNVNYSDPCGIILEPSYNPRSFMITKTGIITLIIFFYQVLTYLDIFQFQNFPRSQHYVEKLIAQPTNESNEKLMYSPFKRQVEKGVLGDIYDGKVWKEFLDERGQPFFVGNSTVVRIGLAFNLDWYTPYSHVKRSCAPIYLTILNFPKHIRYQSENLILVGIIPGPEEPNTN</sequence>
<keyword evidence="2" id="KW-1185">Reference proteome</keyword>
<dbReference type="EMBL" id="CAJVPU010001517">
    <property type="protein sequence ID" value="CAG8482941.1"/>
    <property type="molecule type" value="Genomic_DNA"/>
</dbReference>
<gene>
    <name evidence="1" type="ORF">DHETER_LOCUS2207</name>
</gene>
<reference evidence="1" key="1">
    <citation type="submission" date="2021-06" db="EMBL/GenBank/DDBJ databases">
        <authorList>
            <person name="Kallberg Y."/>
            <person name="Tangrot J."/>
            <person name="Rosling A."/>
        </authorList>
    </citation>
    <scope>NUCLEOTIDE SEQUENCE</scope>
    <source>
        <strain evidence="1">IL203A</strain>
    </source>
</reference>
<name>A0ACA9KMV1_9GLOM</name>
<dbReference type="Proteomes" id="UP000789702">
    <property type="component" value="Unassembled WGS sequence"/>
</dbReference>
<organism evidence="1 2">
    <name type="scientific">Dentiscutata heterogama</name>
    <dbReference type="NCBI Taxonomy" id="1316150"/>
    <lineage>
        <taxon>Eukaryota</taxon>
        <taxon>Fungi</taxon>
        <taxon>Fungi incertae sedis</taxon>
        <taxon>Mucoromycota</taxon>
        <taxon>Glomeromycotina</taxon>
        <taxon>Glomeromycetes</taxon>
        <taxon>Diversisporales</taxon>
        <taxon>Gigasporaceae</taxon>
        <taxon>Dentiscutata</taxon>
    </lineage>
</organism>